<dbReference type="PRINTS" id="PR00080">
    <property type="entry name" value="SDRFAMILY"/>
</dbReference>
<dbReference type="EMBL" id="JAZGQO010000001">
    <property type="protein sequence ID" value="KAK6195165.1"/>
    <property type="molecule type" value="Genomic_DNA"/>
</dbReference>
<dbReference type="PRINTS" id="PR00081">
    <property type="entry name" value="GDHRDH"/>
</dbReference>
<dbReference type="InterPro" id="IPR036291">
    <property type="entry name" value="NAD(P)-bd_dom_sf"/>
</dbReference>
<comment type="caution">
    <text evidence="1">The sequence shown here is derived from an EMBL/GenBank/DDBJ whole genome shotgun (WGS) entry which is preliminary data.</text>
</comment>
<dbReference type="PANTHER" id="PTHR43975:SF2">
    <property type="entry name" value="EG:BACR7A4.14 PROTEIN-RELATED"/>
    <property type="match status" value="1"/>
</dbReference>
<dbReference type="Pfam" id="PF13561">
    <property type="entry name" value="adh_short_C2"/>
    <property type="match status" value="1"/>
</dbReference>
<protein>
    <submittedName>
        <fullName evidence="1">Uncharacterized protein</fullName>
    </submittedName>
</protein>
<evidence type="ECO:0000313" key="2">
    <source>
        <dbReference type="Proteomes" id="UP001347796"/>
    </source>
</evidence>
<gene>
    <name evidence="1" type="ORF">SNE40_000645</name>
</gene>
<dbReference type="AlphaFoldDB" id="A0AAN8KBQ2"/>
<dbReference type="PANTHER" id="PTHR43975">
    <property type="entry name" value="ZGC:101858"/>
    <property type="match status" value="1"/>
</dbReference>
<organism evidence="1 2">
    <name type="scientific">Patella caerulea</name>
    <name type="common">Rayed Mediterranean limpet</name>
    <dbReference type="NCBI Taxonomy" id="87958"/>
    <lineage>
        <taxon>Eukaryota</taxon>
        <taxon>Metazoa</taxon>
        <taxon>Spiralia</taxon>
        <taxon>Lophotrochozoa</taxon>
        <taxon>Mollusca</taxon>
        <taxon>Gastropoda</taxon>
        <taxon>Patellogastropoda</taxon>
        <taxon>Patelloidea</taxon>
        <taxon>Patellidae</taxon>
        <taxon>Patella</taxon>
    </lineage>
</organism>
<dbReference type="Proteomes" id="UP001347796">
    <property type="component" value="Unassembled WGS sequence"/>
</dbReference>
<dbReference type="SUPFAM" id="SSF51735">
    <property type="entry name" value="NAD(P)-binding Rossmann-fold domains"/>
    <property type="match status" value="1"/>
</dbReference>
<accession>A0AAN8KBQ2</accession>
<dbReference type="FunFam" id="3.40.50.720:FF:000084">
    <property type="entry name" value="Short-chain dehydrogenase reductase"/>
    <property type="match status" value="1"/>
</dbReference>
<evidence type="ECO:0000313" key="1">
    <source>
        <dbReference type="EMBL" id="KAK6195165.1"/>
    </source>
</evidence>
<name>A0AAN8KBQ2_PATCE</name>
<sequence>MESLKDKVVIITGASSGIGEGTAVMFAQYGSRVVLSGRSSENLERVAGRCREVGLTDHQILVLQGDLANDDVRKKLIDETIKKYGQLDVLVNNAGVCHLVDTTKTTPEYYDDMMNTNTRAPFFLTQYAIPYLKQSKGNIINVSSQFSEMAVPQMYGVYCMTKAAMDMFTKCLSLELGPFGIRVNSVNPGSVASNLEKRGPTALSEETYNYFLSLEKQRHPIGRVGTAEDIAWGIVFLACDRSSFISGERMFIDGASHWVTGSVQNPE</sequence>
<dbReference type="Gene3D" id="3.40.50.720">
    <property type="entry name" value="NAD(P)-binding Rossmann-like Domain"/>
    <property type="match status" value="1"/>
</dbReference>
<reference evidence="1 2" key="1">
    <citation type="submission" date="2024-01" db="EMBL/GenBank/DDBJ databases">
        <title>The genome of the rayed Mediterranean limpet Patella caerulea (Linnaeus, 1758).</title>
        <authorList>
            <person name="Anh-Thu Weber A."/>
            <person name="Halstead-Nussloch G."/>
        </authorList>
    </citation>
    <scope>NUCLEOTIDE SEQUENCE [LARGE SCALE GENOMIC DNA]</scope>
    <source>
        <strain evidence="1">AATW-2023a</strain>
        <tissue evidence="1">Whole specimen</tissue>
    </source>
</reference>
<keyword evidence="2" id="KW-1185">Reference proteome</keyword>
<dbReference type="InterPro" id="IPR002347">
    <property type="entry name" value="SDR_fam"/>
</dbReference>
<proteinExistence type="predicted"/>